<dbReference type="Gene3D" id="1.10.760.10">
    <property type="entry name" value="Cytochrome c-like domain"/>
    <property type="match status" value="1"/>
</dbReference>
<keyword evidence="5" id="KW-0472">Membrane</keyword>
<evidence type="ECO:0000256" key="1">
    <source>
        <dbReference type="ARBA" id="ARBA00022617"/>
    </source>
</evidence>
<dbReference type="GO" id="GO:0020037">
    <property type="term" value="F:heme binding"/>
    <property type="evidence" value="ECO:0007669"/>
    <property type="project" value="InterPro"/>
</dbReference>
<name>A0A1F7RS42_9BACT</name>
<protein>
    <recommendedName>
        <fullName evidence="6">Cytochrome c domain-containing protein</fullName>
    </recommendedName>
</protein>
<accession>A0A1F7RS42</accession>
<sequence>MDFLNNYILSATSEHIALLKYLLILMFLIHLPFIGMIIGGTLFSVIFNILDKIKPNRTYLNFSKDLINIVAVNRSTGVILGIVPLLVITLIYAQMLYTLQLQTVNFLIYSVIMVSLGFLMFYVYKYTFSKREDKFFFHILHGILGIFLFCGAYFIFIGGLSLLLEPGEWEFIKNPVYLGLYLNGITKYLLFVLSSLAITGGSILFFFFNWQETKIDSSSDYARFVRNFGIVTALVFTLLQPIAILWNLIVMPETALLPSIFSYSAIIIFLLLFITYMLYAMLKNAEKKFGTRIFFLFLLTFLITILNDQVTSGNSIKEQLLLLTYKADEMKNELKIKRGIVSGTAEVSEKIGASVFSRICSQCHRFDRRLVGPSLSSVLPKYENKEEELMAFIHSPSKINPGYPLMPKLALKEEEIASVARYVLKRLKSMSPSP</sequence>
<keyword evidence="5" id="KW-1133">Transmembrane helix</keyword>
<dbReference type="EMBL" id="MGDE01000207">
    <property type="protein sequence ID" value="OGL43844.1"/>
    <property type="molecule type" value="Genomic_DNA"/>
</dbReference>
<feature type="transmembrane region" description="Helical" evidence="5">
    <location>
        <begin position="136"/>
        <end position="164"/>
    </location>
</feature>
<evidence type="ECO:0000256" key="4">
    <source>
        <dbReference type="PROSITE-ProRule" id="PRU00433"/>
    </source>
</evidence>
<dbReference type="AlphaFoldDB" id="A0A1F7RS42"/>
<gene>
    <name evidence="7" type="ORF">A2W05_00595</name>
</gene>
<dbReference type="SUPFAM" id="SSF46626">
    <property type="entry name" value="Cytochrome c"/>
    <property type="match status" value="1"/>
</dbReference>
<keyword evidence="1 4" id="KW-0349">Heme</keyword>
<dbReference type="GO" id="GO:0046872">
    <property type="term" value="F:metal ion binding"/>
    <property type="evidence" value="ECO:0007669"/>
    <property type="project" value="UniProtKB-KW"/>
</dbReference>
<evidence type="ECO:0000256" key="5">
    <source>
        <dbReference type="SAM" id="Phobius"/>
    </source>
</evidence>
<evidence type="ECO:0000259" key="6">
    <source>
        <dbReference type="PROSITE" id="PS51007"/>
    </source>
</evidence>
<dbReference type="GO" id="GO:0009055">
    <property type="term" value="F:electron transfer activity"/>
    <property type="evidence" value="ECO:0007669"/>
    <property type="project" value="InterPro"/>
</dbReference>
<organism evidence="7 8">
    <name type="scientific">Candidatus Schekmanbacteria bacterium RBG_16_38_10</name>
    <dbReference type="NCBI Taxonomy" id="1817879"/>
    <lineage>
        <taxon>Bacteria</taxon>
        <taxon>Candidatus Schekmaniibacteriota</taxon>
    </lineage>
</organism>
<feature type="transmembrane region" description="Helical" evidence="5">
    <location>
        <begin position="20"/>
        <end position="50"/>
    </location>
</feature>
<keyword evidence="3 4" id="KW-0408">Iron</keyword>
<feature type="transmembrane region" description="Helical" evidence="5">
    <location>
        <begin position="228"/>
        <end position="249"/>
    </location>
</feature>
<evidence type="ECO:0000256" key="3">
    <source>
        <dbReference type="ARBA" id="ARBA00023004"/>
    </source>
</evidence>
<evidence type="ECO:0000313" key="7">
    <source>
        <dbReference type="EMBL" id="OGL43844.1"/>
    </source>
</evidence>
<feature type="domain" description="Cytochrome c" evidence="6">
    <location>
        <begin position="347"/>
        <end position="427"/>
    </location>
</feature>
<evidence type="ECO:0000313" key="8">
    <source>
        <dbReference type="Proteomes" id="UP000178797"/>
    </source>
</evidence>
<feature type="transmembrane region" description="Helical" evidence="5">
    <location>
        <begin position="71"/>
        <end position="94"/>
    </location>
</feature>
<dbReference type="Proteomes" id="UP000178797">
    <property type="component" value="Unassembled WGS sequence"/>
</dbReference>
<dbReference type="PROSITE" id="PS51007">
    <property type="entry name" value="CYTC"/>
    <property type="match status" value="1"/>
</dbReference>
<dbReference type="InterPro" id="IPR036909">
    <property type="entry name" value="Cyt_c-like_dom_sf"/>
</dbReference>
<feature type="transmembrane region" description="Helical" evidence="5">
    <location>
        <begin position="261"/>
        <end position="282"/>
    </location>
</feature>
<feature type="transmembrane region" description="Helical" evidence="5">
    <location>
        <begin position="106"/>
        <end position="124"/>
    </location>
</feature>
<reference evidence="7 8" key="1">
    <citation type="journal article" date="2016" name="Nat. Commun.">
        <title>Thousands of microbial genomes shed light on interconnected biogeochemical processes in an aquifer system.</title>
        <authorList>
            <person name="Anantharaman K."/>
            <person name="Brown C.T."/>
            <person name="Hug L.A."/>
            <person name="Sharon I."/>
            <person name="Castelle C.J."/>
            <person name="Probst A.J."/>
            <person name="Thomas B.C."/>
            <person name="Singh A."/>
            <person name="Wilkins M.J."/>
            <person name="Karaoz U."/>
            <person name="Brodie E.L."/>
            <person name="Williams K.H."/>
            <person name="Hubbard S.S."/>
            <person name="Banfield J.F."/>
        </authorList>
    </citation>
    <scope>NUCLEOTIDE SEQUENCE [LARGE SCALE GENOMIC DNA]</scope>
</reference>
<dbReference type="InterPro" id="IPR009056">
    <property type="entry name" value="Cyt_c-like_dom"/>
</dbReference>
<evidence type="ECO:0000256" key="2">
    <source>
        <dbReference type="ARBA" id="ARBA00022723"/>
    </source>
</evidence>
<keyword evidence="5" id="KW-0812">Transmembrane</keyword>
<keyword evidence="2 4" id="KW-0479">Metal-binding</keyword>
<feature type="transmembrane region" description="Helical" evidence="5">
    <location>
        <begin position="289"/>
        <end position="306"/>
    </location>
</feature>
<feature type="transmembrane region" description="Helical" evidence="5">
    <location>
        <begin position="188"/>
        <end position="208"/>
    </location>
</feature>
<comment type="caution">
    <text evidence="7">The sequence shown here is derived from an EMBL/GenBank/DDBJ whole genome shotgun (WGS) entry which is preliminary data.</text>
</comment>
<proteinExistence type="predicted"/>